<dbReference type="EMBL" id="QEAM01000579">
    <property type="protein sequence ID" value="TPX38736.1"/>
    <property type="molecule type" value="Genomic_DNA"/>
</dbReference>
<dbReference type="OrthoDB" id="10031156at2759"/>
<dbReference type="Pfam" id="PF12449">
    <property type="entry name" value="DUF3684"/>
    <property type="match status" value="1"/>
</dbReference>
<sequence length="467" mass="53197">MSEVTQSSAFLETMGEVPSVHLSNAAKVDKHMLLTFGVREYANVCLLFELVDTGKWTHQLLVKYLVPFEGMLTTHELSDSGCEVLGFLILDTQWHALATTFGCKPHPPPQRLIDALQNIKSISAQNIAGILEYLARRSLDFVPSHWDRIRELHFIPVLMPNTTLSTYPQIRPRDLYLNETSEYAGLFYFKSFGKVVDAFLAAAGAKYDPTTEELARRLVSDDEWPRRFLSRLGVDKYKALLHRIAAEHGTLFQDATLLDKMKKTPFLLAMNENMEVILTQARDISLIDDEIVQELFRPIRAPIDPVLEPFYERLGSSWISSQVETSFTLSRSDEPPDMKLQQVIRERRAPLLVYNGNRSTGSSNLDAHTILKNMNVLRAAKMDLRTFGQKRDIQKTTASLSKADVHHLYVTKDYDYFEVARALSQVVCQQAHISDICLLSTLLSDPINRLKKRGFNIERMMQFAKEG</sequence>
<gene>
    <name evidence="1" type="ORF">SeLEV6574_g07664</name>
</gene>
<dbReference type="InterPro" id="IPR022155">
    <property type="entry name" value="DUF3684"/>
</dbReference>
<dbReference type="Proteomes" id="UP000320475">
    <property type="component" value="Unassembled WGS sequence"/>
</dbReference>
<protein>
    <submittedName>
        <fullName evidence="1">Uncharacterized protein</fullName>
    </submittedName>
</protein>
<dbReference type="VEuPathDB" id="FungiDB:SeMB42_g07772"/>
<comment type="caution">
    <text evidence="1">The sequence shown here is derived from an EMBL/GenBank/DDBJ whole genome shotgun (WGS) entry which is preliminary data.</text>
</comment>
<reference evidence="1 2" key="1">
    <citation type="journal article" date="2019" name="Sci. Rep.">
        <title>Comparative genomics of chytrid fungi reveal insights into the obligate biotrophic and pathogenic lifestyle of Synchytrium endobioticum.</title>
        <authorList>
            <person name="van de Vossenberg B.T.L.H."/>
            <person name="Warris S."/>
            <person name="Nguyen H.D.T."/>
            <person name="van Gent-Pelzer M.P.E."/>
            <person name="Joly D.L."/>
            <person name="van de Geest H.C."/>
            <person name="Bonants P.J.M."/>
            <person name="Smith D.S."/>
            <person name="Levesque C.A."/>
            <person name="van der Lee T.A.J."/>
        </authorList>
    </citation>
    <scope>NUCLEOTIDE SEQUENCE [LARGE SCALE GENOMIC DNA]</scope>
    <source>
        <strain evidence="1 2">LEV6574</strain>
    </source>
</reference>
<dbReference type="PANTHER" id="PTHR47839">
    <property type="entry name" value="DOMAIN PROTEIN, PUTATIVE (AFU_ORTHOLOGUE AFUA_6G04830)-RELATED"/>
    <property type="match status" value="1"/>
</dbReference>
<dbReference type="AlphaFoldDB" id="A0A507CK48"/>
<organism evidence="1 2">
    <name type="scientific">Synchytrium endobioticum</name>
    <dbReference type="NCBI Taxonomy" id="286115"/>
    <lineage>
        <taxon>Eukaryota</taxon>
        <taxon>Fungi</taxon>
        <taxon>Fungi incertae sedis</taxon>
        <taxon>Chytridiomycota</taxon>
        <taxon>Chytridiomycota incertae sedis</taxon>
        <taxon>Chytridiomycetes</taxon>
        <taxon>Synchytriales</taxon>
        <taxon>Synchytriaceae</taxon>
        <taxon>Synchytrium</taxon>
    </lineage>
</organism>
<accession>A0A507CK48</accession>
<dbReference type="PANTHER" id="PTHR47839:SF1">
    <property type="entry name" value="DOMAIN PROTEIN, PUTATIVE (AFU_ORTHOLOGUE AFUA_6G04830)-RELATED"/>
    <property type="match status" value="1"/>
</dbReference>
<evidence type="ECO:0000313" key="1">
    <source>
        <dbReference type="EMBL" id="TPX38736.1"/>
    </source>
</evidence>
<evidence type="ECO:0000313" key="2">
    <source>
        <dbReference type="Proteomes" id="UP000320475"/>
    </source>
</evidence>
<name>A0A507CK48_9FUNG</name>
<proteinExistence type="predicted"/>